<dbReference type="CDD" id="cd22191">
    <property type="entry name" value="DPBB_RlpA_EXP_N-like"/>
    <property type="match status" value="1"/>
</dbReference>
<dbReference type="Gene3D" id="2.40.40.10">
    <property type="entry name" value="RlpA-like domain"/>
    <property type="match status" value="1"/>
</dbReference>
<feature type="chain" id="PRO_5034053759" evidence="3">
    <location>
        <begin position="20"/>
        <end position="362"/>
    </location>
</feature>
<evidence type="ECO:0000256" key="3">
    <source>
        <dbReference type="SAM" id="SignalP"/>
    </source>
</evidence>
<sequence length="362" mass="37640">MQLLLQFTALLSLASIVLAGQHKDHLNRVQHQALARRDPGHVSLQKRYSNARWSYYDAETGAAGACGQMIGNNDWAVALNTEQYGSGYPGPNCFKTITLSYGGKTATGVKILDQCPGCPWGGLDLTPGLFAYFASHDRGIIYGEWSFGDAAAPAPAPVTTTTSTTVKATPTTTWKAPTTTSTTTTKKVVTTTWTPAPQPTTTWTPPATTTSKAKVPTTTWTPEPKTTTTTSKKVTSTSTATTEWVAPTTSSRSSTDKTTTTTTTSSSSHTAISTASTSTITSTSTASSSTSTAQKSTSTSSSTTEKSPTSTTSSDKSKATKSTTASSASALASAAAEGDQLNTVNSVLIALVNLAIEAGRED</sequence>
<dbReference type="SUPFAM" id="SSF50685">
    <property type="entry name" value="Barwin-like endoglucanases"/>
    <property type="match status" value="1"/>
</dbReference>
<keyword evidence="5" id="KW-1185">Reference proteome</keyword>
<accession>A0A8H6IJ14</accession>
<dbReference type="InterPro" id="IPR051477">
    <property type="entry name" value="Expansin_CellWall"/>
</dbReference>
<dbReference type="OrthoDB" id="623670at2759"/>
<dbReference type="AlphaFoldDB" id="A0A8H6IJ14"/>
<dbReference type="PANTHER" id="PTHR31836">
    <property type="match status" value="1"/>
</dbReference>
<keyword evidence="1 3" id="KW-0732">Signal</keyword>
<dbReference type="InterPro" id="IPR036908">
    <property type="entry name" value="RlpA-like_sf"/>
</dbReference>
<dbReference type="Proteomes" id="UP000521943">
    <property type="component" value="Unassembled WGS sequence"/>
</dbReference>
<gene>
    <name evidence="4" type="ORF">DFP72DRAFT_869058</name>
</gene>
<proteinExistence type="predicted"/>
<dbReference type="EMBL" id="JACGCI010000003">
    <property type="protein sequence ID" value="KAF6764731.1"/>
    <property type="molecule type" value="Genomic_DNA"/>
</dbReference>
<protein>
    <submittedName>
        <fullName evidence="4">Uncharacterized protein</fullName>
    </submittedName>
</protein>
<feature type="signal peptide" evidence="3">
    <location>
        <begin position="1"/>
        <end position="19"/>
    </location>
</feature>
<evidence type="ECO:0000256" key="2">
    <source>
        <dbReference type="SAM" id="MobiDB-lite"/>
    </source>
</evidence>
<dbReference type="PANTHER" id="PTHR31836:SF28">
    <property type="entry name" value="SRCR DOMAIN-CONTAINING PROTEIN-RELATED"/>
    <property type="match status" value="1"/>
</dbReference>
<name>A0A8H6IJ14_9AGAR</name>
<feature type="region of interest" description="Disordered" evidence="2">
    <location>
        <begin position="193"/>
        <end position="332"/>
    </location>
</feature>
<comment type="caution">
    <text evidence="4">The sequence shown here is derived from an EMBL/GenBank/DDBJ whole genome shotgun (WGS) entry which is preliminary data.</text>
</comment>
<reference evidence="4 5" key="1">
    <citation type="submission" date="2020-07" db="EMBL/GenBank/DDBJ databases">
        <title>Comparative genomics of pyrophilous fungi reveals a link between fire events and developmental genes.</title>
        <authorList>
            <consortium name="DOE Joint Genome Institute"/>
            <person name="Steindorff A.S."/>
            <person name="Carver A."/>
            <person name="Calhoun S."/>
            <person name="Stillman K."/>
            <person name="Liu H."/>
            <person name="Lipzen A."/>
            <person name="Pangilinan J."/>
            <person name="Labutti K."/>
            <person name="Bruns T.D."/>
            <person name="Grigoriev I.V."/>
        </authorList>
    </citation>
    <scope>NUCLEOTIDE SEQUENCE [LARGE SCALE GENOMIC DNA]</scope>
    <source>
        <strain evidence="4 5">CBS 144469</strain>
    </source>
</reference>
<evidence type="ECO:0000313" key="5">
    <source>
        <dbReference type="Proteomes" id="UP000521943"/>
    </source>
</evidence>
<evidence type="ECO:0000313" key="4">
    <source>
        <dbReference type="EMBL" id="KAF6764731.1"/>
    </source>
</evidence>
<organism evidence="4 5">
    <name type="scientific">Ephemerocybe angulata</name>
    <dbReference type="NCBI Taxonomy" id="980116"/>
    <lineage>
        <taxon>Eukaryota</taxon>
        <taxon>Fungi</taxon>
        <taxon>Dikarya</taxon>
        <taxon>Basidiomycota</taxon>
        <taxon>Agaricomycotina</taxon>
        <taxon>Agaricomycetes</taxon>
        <taxon>Agaricomycetidae</taxon>
        <taxon>Agaricales</taxon>
        <taxon>Agaricineae</taxon>
        <taxon>Psathyrellaceae</taxon>
        <taxon>Ephemerocybe</taxon>
    </lineage>
</organism>
<evidence type="ECO:0000256" key="1">
    <source>
        <dbReference type="ARBA" id="ARBA00022729"/>
    </source>
</evidence>